<dbReference type="InParanoid" id="K1Q779"/>
<organism evidence="1">
    <name type="scientific">Magallana gigas</name>
    <name type="common">Pacific oyster</name>
    <name type="synonym">Crassostrea gigas</name>
    <dbReference type="NCBI Taxonomy" id="29159"/>
    <lineage>
        <taxon>Eukaryota</taxon>
        <taxon>Metazoa</taxon>
        <taxon>Spiralia</taxon>
        <taxon>Lophotrochozoa</taxon>
        <taxon>Mollusca</taxon>
        <taxon>Bivalvia</taxon>
        <taxon>Autobranchia</taxon>
        <taxon>Pteriomorphia</taxon>
        <taxon>Ostreida</taxon>
        <taxon>Ostreoidea</taxon>
        <taxon>Ostreidae</taxon>
        <taxon>Magallana</taxon>
    </lineage>
</organism>
<dbReference type="HOGENOM" id="CLU_2760312_0_0_1"/>
<proteinExistence type="predicted"/>
<protein>
    <submittedName>
        <fullName evidence="1">Uncharacterized protein</fullName>
    </submittedName>
</protein>
<evidence type="ECO:0000313" key="1">
    <source>
        <dbReference type="EMBL" id="EKC32582.1"/>
    </source>
</evidence>
<accession>K1Q779</accession>
<sequence length="70" mass="8023">MTCRCQALNLYPHLQLTTLTTTFRWQNSPKDLTPAGITFIDFVTADTDLIVTEEMTEDDIVTELTRNTEK</sequence>
<gene>
    <name evidence="1" type="ORF">CGI_10015656</name>
</gene>
<reference evidence="1" key="1">
    <citation type="journal article" date="2012" name="Nature">
        <title>The oyster genome reveals stress adaptation and complexity of shell formation.</title>
        <authorList>
            <person name="Zhang G."/>
            <person name="Fang X."/>
            <person name="Guo X."/>
            <person name="Li L."/>
            <person name="Luo R."/>
            <person name="Xu F."/>
            <person name="Yang P."/>
            <person name="Zhang L."/>
            <person name="Wang X."/>
            <person name="Qi H."/>
            <person name="Xiong Z."/>
            <person name="Que H."/>
            <person name="Xie Y."/>
            <person name="Holland P.W."/>
            <person name="Paps J."/>
            <person name="Zhu Y."/>
            <person name="Wu F."/>
            <person name="Chen Y."/>
            <person name="Wang J."/>
            <person name="Peng C."/>
            <person name="Meng J."/>
            <person name="Yang L."/>
            <person name="Liu J."/>
            <person name="Wen B."/>
            <person name="Zhang N."/>
            <person name="Huang Z."/>
            <person name="Zhu Q."/>
            <person name="Feng Y."/>
            <person name="Mount A."/>
            <person name="Hedgecock D."/>
            <person name="Xu Z."/>
            <person name="Liu Y."/>
            <person name="Domazet-Loso T."/>
            <person name="Du Y."/>
            <person name="Sun X."/>
            <person name="Zhang S."/>
            <person name="Liu B."/>
            <person name="Cheng P."/>
            <person name="Jiang X."/>
            <person name="Li J."/>
            <person name="Fan D."/>
            <person name="Wang W."/>
            <person name="Fu W."/>
            <person name="Wang T."/>
            <person name="Wang B."/>
            <person name="Zhang J."/>
            <person name="Peng Z."/>
            <person name="Li Y."/>
            <person name="Li N."/>
            <person name="Wang J."/>
            <person name="Chen M."/>
            <person name="He Y."/>
            <person name="Tan F."/>
            <person name="Song X."/>
            <person name="Zheng Q."/>
            <person name="Huang R."/>
            <person name="Yang H."/>
            <person name="Du X."/>
            <person name="Chen L."/>
            <person name="Yang M."/>
            <person name="Gaffney P.M."/>
            <person name="Wang S."/>
            <person name="Luo L."/>
            <person name="She Z."/>
            <person name="Ming Y."/>
            <person name="Huang W."/>
            <person name="Zhang S."/>
            <person name="Huang B."/>
            <person name="Zhang Y."/>
            <person name="Qu T."/>
            <person name="Ni P."/>
            <person name="Miao G."/>
            <person name="Wang J."/>
            <person name="Wang Q."/>
            <person name="Steinberg C.E."/>
            <person name="Wang H."/>
            <person name="Li N."/>
            <person name="Qian L."/>
            <person name="Zhang G."/>
            <person name="Li Y."/>
            <person name="Yang H."/>
            <person name="Liu X."/>
            <person name="Wang J."/>
            <person name="Yin Y."/>
            <person name="Wang J."/>
        </authorList>
    </citation>
    <scope>NUCLEOTIDE SEQUENCE [LARGE SCALE GENOMIC DNA]</scope>
    <source>
        <strain evidence="1">05x7-T-G4-1.051#20</strain>
    </source>
</reference>
<dbReference type="AlphaFoldDB" id="K1Q779"/>
<name>K1Q779_MAGGI</name>
<dbReference type="EMBL" id="JH818423">
    <property type="protein sequence ID" value="EKC32582.1"/>
    <property type="molecule type" value="Genomic_DNA"/>
</dbReference>